<organism evidence="1">
    <name type="scientific">Arundo donax</name>
    <name type="common">Giant reed</name>
    <name type="synonym">Donax arundinaceus</name>
    <dbReference type="NCBI Taxonomy" id="35708"/>
    <lineage>
        <taxon>Eukaryota</taxon>
        <taxon>Viridiplantae</taxon>
        <taxon>Streptophyta</taxon>
        <taxon>Embryophyta</taxon>
        <taxon>Tracheophyta</taxon>
        <taxon>Spermatophyta</taxon>
        <taxon>Magnoliopsida</taxon>
        <taxon>Liliopsida</taxon>
        <taxon>Poales</taxon>
        <taxon>Poaceae</taxon>
        <taxon>PACMAD clade</taxon>
        <taxon>Arundinoideae</taxon>
        <taxon>Arundineae</taxon>
        <taxon>Arundo</taxon>
    </lineage>
</organism>
<accession>A0A0A8ZGX4</accession>
<evidence type="ECO:0000313" key="1">
    <source>
        <dbReference type="EMBL" id="JAD38609.1"/>
    </source>
</evidence>
<reference evidence="1" key="1">
    <citation type="submission" date="2014-09" db="EMBL/GenBank/DDBJ databases">
        <authorList>
            <person name="Magalhaes I.L.F."/>
            <person name="Oliveira U."/>
            <person name="Santos F.R."/>
            <person name="Vidigal T.H.D.A."/>
            <person name="Brescovit A.D."/>
            <person name="Santos A.J."/>
        </authorList>
    </citation>
    <scope>NUCLEOTIDE SEQUENCE</scope>
    <source>
        <tissue evidence="1">Shoot tissue taken approximately 20 cm above the soil surface</tissue>
    </source>
</reference>
<dbReference type="AlphaFoldDB" id="A0A0A8ZGX4"/>
<protein>
    <submittedName>
        <fullName evidence="1">Uncharacterized protein</fullName>
    </submittedName>
</protein>
<proteinExistence type="predicted"/>
<sequence>MLMHGRLTDVVVKLVRSCKVYYRIVQVHTWFRLGLQGKLSYESWPGGSCNG</sequence>
<reference evidence="1" key="2">
    <citation type="journal article" date="2015" name="Data Brief">
        <title>Shoot transcriptome of the giant reed, Arundo donax.</title>
        <authorList>
            <person name="Barrero R.A."/>
            <person name="Guerrero F.D."/>
            <person name="Moolhuijzen P."/>
            <person name="Goolsby J.A."/>
            <person name="Tidwell J."/>
            <person name="Bellgard S.E."/>
            <person name="Bellgard M.I."/>
        </authorList>
    </citation>
    <scope>NUCLEOTIDE SEQUENCE</scope>
    <source>
        <tissue evidence="1">Shoot tissue taken approximately 20 cm above the soil surface</tissue>
    </source>
</reference>
<name>A0A0A8ZGX4_ARUDO</name>
<dbReference type="EMBL" id="GBRH01259286">
    <property type="protein sequence ID" value="JAD38609.1"/>
    <property type="molecule type" value="Transcribed_RNA"/>
</dbReference>